<keyword evidence="2" id="KW-1185">Reference proteome</keyword>
<dbReference type="InterPro" id="IPR007438">
    <property type="entry name" value="DUF488"/>
</dbReference>
<sequence length="203" mass="23809">MKKLIYTVGYGSRKDEEIYILINKYSINCVVDIRNKSDNIESLKKLLNNQGIYYIPMHDEFNFEKNEAHDFETARVSENVKSGMSRIENGLVKGFNIVIMGEELDPISCNRGILISYILKNKGIHIEHIIDEEIVRSQEDLEKELLKGYGVKLIKKVAELSIKGIMRNKDLEMNEDDFKAEMIEEAYRIRYKEILNKKHREIY</sequence>
<organism evidence="1 2">
    <name type="scientific">Clostridium acetobutylicum (strain ATCC 824 / DSM 792 / JCM 1419 / IAM 19013 / LMG 5710 / NBRC 13948 / NRRL B-527 / VKM B-1787 / 2291 / W)</name>
    <dbReference type="NCBI Taxonomy" id="272562"/>
    <lineage>
        <taxon>Bacteria</taxon>
        <taxon>Bacillati</taxon>
        <taxon>Bacillota</taxon>
        <taxon>Clostridia</taxon>
        <taxon>Eubacteriales</taxon>
        <taxon>Clostridiaceae</taxon>
        <taxon>Clostridium</taxon>
    </lineage>
</organism>
<dbReference type="RefSeq" id="WP_010964310.1">
    <property type="nucleotide sequence ID" value="NC_003030.1"/>
</dbReference>
<dbReference type="eggNOG" id="COG5483">
    <property type="taxonomic scope" value="Bacteria"/>
</dbReference>
<dbReference type="Proteomes" id="UP000000814">
    <property type="component" value="Chromosome"/>
</dbReference>
<evidence type="ECO:0008006" key="3">
    <source>
        <dbReference type="Google" id="ProtNLM"/>
    </source>
</evidence>
<evidence type="ECO:0000313" key="2">
    <source>
        <dbReference type="Proteomes" id="UP000000814"/>
    </source>
</evidence>
<accession>Q97KC7</accession>
<dbReference type="STRING" id="272562.CA_C0992"/>
<dbReference type="OrthoDB" id="9789109at2"/>
<dbReference type="PIR" id="E97022">
    <property type="entry name" value="E97022"/>
</dbReference>
<dbReference type="PATRIC" id="fig|272562.8.peg.1201"/>
<dbReference type="KEGG" id="cac:CA_C0992"/>
<proteinExistence type="predicted"/>
<dbReference type="AlphaFoldDB" id="Q97KC7"/>
<dbReference type="InterPro" id="IPR014519">
    <property type="entry name" value="UCP024492"/>
</dbReference>
<evidence type="ECO:0000313" key="1">
    <source>
        <dbReference type="EMBL" id="AAK78968.1"/>
    </source>
</evidence>
<dbReference type="PIRSF" id="PIRSF024492">
    <property type="entry name" value="UCP024492"/>
    <property type="match status" value="1"/>
</dbReference>
<dbReference type="Pfam" id="PF04343">
    <property type="entry name" value="DUF488"/>
    <property type="match status" value="1"/>
</dbReference>
<dbReference type="GeneID" id="44997506"/>
<name>Q97KC7_CLOAB</name>
<reference evidence="1 2" key="1">
    <citation type="journal article" date="2001" name="J. Bacteriol.">
        <title>Genome sequence and comparative analysis of the solvent-producing bacterium Clostridium acetobutylicum.</title>
        <authorList>
            <person name="Nolling J."/>
            <person name="Breton G."/>
            <person name="Omelchenko M.V."/>
            <person name="Makarova K.S."/>
            <person name="Zeng Q."/>
            <person name="Gibson R."/>
            <person name="Lee H.M."/>
            <person name="Dubois J."/>
            <person name="Qiu D."/>
            <person name="Hitti J."/>
            <person name="Wolf Y.I."/>
            <person name="Tatusov R.L."/>
            <person name="Sabathe F."/>
            <person name="Doucette-Stamm L."/>
            <person name="Soucaille P."/>
            <person name="Daly M.J."/>
            <person name="Bennett G.N."/>
            <person name="Koonin E.V."/>
            <person name="Smith D.R."/>
        </authorList>
    </citation>
    <scope>NUCLEOTIDE SEQUENCE [LARGE SCALE GENOMIC DNA]</scope>
    <source>
        <strain evidence="2">ATCC 824 / DSM 792 / JCM 1419 / LMG 5710 / VKM B-1787</strain>
    </source>
</reference>
<dbReference type="EMBL" id="AE001437">
    <property type="protein sequence ID" value="AAK78968.1"/>
    <property type="molecule type" value="Genomic_DNA"/>
</dbReference>
<gene>
    <name evidence="1" type="ordered locus">CA_C0992</name>
</gene>
<protein>
    <recommendedName>
        <fullName evidence="3">DUF488 domain-containing protein</fullName>
    </recommendedName>
</protein>
<dbReference type="HOGENOM" id="CLU_077467_1_0_9"/>